<dbReference type="SUPFAM" id="SSF54862">
    <property type="entry name" value="4Fe-4S ferredoxins"/>
    <property type="match status" value="1"/>
</dbReference>
<dbReference type="GO" id="GO:0008616">
    <property type="term" value="P:tRNA queuosine(34) biosynthetic process"/>
    <property type="evidence" value="ECO:0007669"/>
    <property type="project" value="InterPro"/>
</dbReference>
<accession>A0A0F9K9H0</accession>
<dbReference type="InterPro" id="IPR017900">
    <property type="entry name" value="4Fe4S_Fe_S_CS"/>
</dbReference>
<dbReference type="PANTHER" id="PTHR30002:SF4">
    <property type="entry name" value="EPOXYQUEUOSINE REDUCTASE"/>
    <property type="match status" value="1"/>
</dbReference>
<keyword evidence="1" id="KW-0408">Iron</keyword>
<evidence type="ECO:0000313" key="3">
    <source>
        <dbReference type="EMBL" id="KKM78623.1"/>
    </source>
</evidence>
<evidence type="ECO:0000256" key="1">
    <source>
        <dbReference type="ARBA" id="ARBA00022485"/>
    </source>
</evidence>
<dbReference type="PROSITE" id="PS00198">
    <property type="entry name" value="4FE4S_FER_1"/>
    <property type="match status" value="1"/>
</dbReference>
<keyword evidence="1" id="KW-0004">4Fe-4S</keyword>
<dbReference type="GO" id="GO:0051539">
    <property type="term" value="F:4 iron, 4 sulfur cluster binding"/>
    <property type="evidence" value="ECO:0007669"/>
    <property type="project" value="UniProtKB-KW"/>
</dbReference>
<keyword evidence="1" id="KW-0411">Iron-sulfur</keyword>
<name>A0A0F9K9H0_9ZZZZ</name>
<dbReference type="AlphaFoldDB" id="A0A0F9K9H0"/>
<comment type="caution">
    <text evidence="3">The sequence shown here is derived from an EMBL/GenBank/DDBJ whole genome shotgun (WGS) entry which is preliminary data.</text>
</comment>
<dbReference type="InterPro" id="IPR004453">
    <property type="entry name" value="QueG"/>
</dbReference>
<keyword evidence="1" id="KW-0479">Metal-binding</keyword>
<dbReference type="Gene3D" id="3.30.70.20">
    <property type="match status" value="1"/>
</dbReference>
<dbReference type="EMBL" id="LAZR01008464">
    <property type="protein sequence ID" value="KKM78623.1"/>
    <property type="molecule type" value="Genomic_DNA"/>
</dbReference>
<sequence>MNTSKILKNFHGRLEDLGYKGQVISAKRIPDLRNNMQTLRDQSLIPSPLYEDYKRYFEFEVKVDFPEVNSLFTIAKPVPQHRVIFNWRGKELRLIIPPTYFNNKEITNEVKAILAEVLSPEGFNFTYARLPQKTLAVRGGLAEYGRNNISYIQGMGSFFRLTTFYTDFPVEEDNWRELKMMELCNKCSACINNCPTGAISTDRFLLHVERCLTHHNEQPGEIPFPEWIDPSWHNCLVGCLQCQNVCPANKKVKDWTEAGPVFTEEETKLLTNKQELDSLPTKLMRKLKKFEFAHYLKVFPRNIGGILKK</sequence>
<feature type="domain" description="4Fe-4S ferredoxin-type" evidence="2">
    <location>
        <begin position="175"/>
        <end position="204"/>
    </location>
</feature>
<dbReference type="GO" id="GO:0052693">
    <property type="term" value="F:epoxyqueuosine reductase activity"/>
    <property type="evidence" value="ECO:0007669"/>
    <property type="project" value="TreeGrafter"/>
</dbReference>
<gene>
    <name evidence="3" type="ORF">LCGC14_1358130</name>
</gene>
<feature type="domain" description="4Fe-4S ferredoxin-type" evidence="2">
    <location>
        <begin position="224"/>
        <end position="256"/>
    </location>
</feature>
<dbReference type="InterPro" id="IPR017896">
    <property type="entry name" value="4Fe4S_Fe-S-bd"/>
</dbReference>
<dbReference type="PROSITE" id="PS51379">
    <property type="entry name" value="4FE4S_FER_2"/>
    <property type="match status" value="2"/>
</dbReference>
<organism evidence="3">
    <name type="scientific">marine sediment metagenome</name>
    <dbReference type="NCBI Taxonomy" id="412755"/>
    <lineage>
        <taxon>unclassified sequences</taxon>
        <taxon>metagenomes</taxon>
        <taxon>ecological metagenomes</taxon>
    </lineage>
</organism>
<dbReference type="PANTHER" id="PTHR30002">
    <property type="entry name" value="EPOXYQUEUOSINE REDUCTASE"/>
    <property type="match status" value="1"/>
</dbReference>
<dbReference type="Pfam" id="PF13484">
    <property type="entry name" value="Fer4_16"/>
    <property type="match status" value="1"/>
</dbReference>
<protein>
    <recommendedName>
        <fullName evidence="2">4Fe-4S ferredoxin-type domain-containing protein</fullName>
    </recommendedName>
</protein>
<evidence type="ECO:0000259" key="2">
    <source>
        <dbReference type="PROSITE" id="PS51379"/>
    </source>
</evidence>
<reference evidence="3" key="1">
    <citation type="journal article" date="2015" name="Nature">
        <title>Complex archaea that bridge the gap between prokaryotes and eukaryotes.</title>
        <authorList>
            <person name="Spang A."/>
            <person name="Saw J.H."/>
            <person name="Jorgensen S.L."/>
            <person name="Zaremba-Niedzwiedzka K."/>
            <person name="Martijn J."/>
            <person name="Lind A.E."/>
            <person name="van Eijk R."/>
            <person name="Schleper C."/>
            <person name="Guy L."/>
            <person name="Ettema T.J."/>
        </authorList>
    </citation>
    <scope>NUCLEOTIDE SEQUENCE</scope>
</reference>
<proteinExistence type="predicted"/>